<dbReference type="Proteomes" id="UP000196125">
    <property type="component" value="Unassembled WGS sequence"/>
</dbReference>
<evidence type="ECO:0000313" key="5">
    <source>
        <dbReference type="Proteomes" id="UP001283366"/>
    </source>
</evidence>
<dbReference type="EMBL" id="FXXI01000009">
    <property type="protein sequence ID" value="SMS02244.1"/>
    <property type="molecule type" value="Genomic_DNA"/>
</dbReference>
<dbReference type="OrthoDB" id="7569468at2"/>
<dbReference type="Pfam" id="PF10908">
    <property type="entry name" value="Tlde1_dom"/>
    <property type="match status" value="1"/>
</dbReference>
<dbReference type="Gene3D" id="2.40.440.10">
    <property type="entry name" value="L,D-transpeptidase catalytic domain-like"/>
    <property type="match status" value="1"/>
</dbReference>
<keyword evidence="5" id="KW-1185">Reference proteome</keyword>
<evidence type="ECO:0000259" key="1">
    <source>
        <dbReference type="Pfam" id="PF10908"/>
    </source>
</evidence>
<dbReference type="Proteomes" id="UP001283366">
    <property type="component" value="Unassembled WGS sequence"/>
</dbReference>
<dbReference type="InterPro" id="IPR021225">
    <property type="entry name" value="Tlde1_dom"/>
</dbReference>
<reference evidence="2 5" key="2">
    <citation type="submission" date="2023-11" db="EMBL/GenBank/DDBJ databases">
        <title>Plant-associative lifestyle of Vibrio porteresiae and its evolutionary dynamics.</title>
        <authorList>
            <person name="Rameshkumar N."/>
            <person name="Kirti K."/>
        </authorList>
    </citation>
    <scope>NUCLEOTIDE SEQUENCE [LARGE SCALE GENOMIC DNA]</scope>
    <source>
        <strain evidence="2 5">MSSRF38</strain>
    </source>
</reference>
<feature type="domain" description="Tlde1" evidence="1">
    <location>
        <begin position="20"/>
        <end position="102"/>
    </location>
</feature>
<dbReference type="RefSeq" id="WP_087482271.1">
    <property type="nucleotide sequence ID" value="NZ_AP024883.1"/>
</dbReference>
<sequence>MAWVYHLRSHYLSRNGLKISEAYSGNGIGKNNPEMQNVKSKGPIPRGRYTIVGTPFKHPHTGIYTLRLRPDDGNQMFGRSGFMIHGDSQAHPGQASEGCIVAPFWARQRIWLSNERQIEVVE</sequence>
<gene>
    <name evidence="2" type="ORF">SBX37_07765</name>
    <name evidence="3" type="ORF">VIM7927_03563</name>
</gene>
<protein>
    <submittedName>
        <fullName evidence="2">DUF2778 domain-containing protein</fullName>
    </submittedName>
</protein>
<reference evidence="3 4" key="1">
    <citation type="submission" date="2017-05" db="EMBL/GenBank/DDBJ databases">
        <authorList>
            <person name="Song R."/>
            <person name="Chenine A.L."/>
            <person name="Ruprecht R.M."/>
        </authorList>
    </citation>
    <scope>NUCLEOTIDE SEQUENCE [LARGE SCALE GENOMIC DNA]</scope>
    <source>
        <strain evidence="3 4">CECT 7927</strain>
    </source>
</reference>
<organism evidence="3 4">
    <name type="scientific">Vibrio mangrovi</name>
    <dbReference type="NCBI Taxonomy" id="474394"/>
    <lineage>
        <taxon>Bacteria</taxon>
        <taxon>Pseudomonadati</taxon>
        <taxon>Pseudomonadota</taxon>
        <taxon>Gammaproteobacteria</taxon>
        <taxon>Vibrionales</taxon>
        <taxon>Vibrionaceae</taxon>
        <taxon>Vibrio</taxon>
    </lineage>
</organism>
<dbReference type="EMBL" id="JAWRCO010000001">
    <property type="protein sequence ID" value="MDW6002752.1"/>
    <property type="molecule type" value="Genomic_DNA"/>
</dbReference>
<evidence type="ECO:0000313" key="3">
    <source>
        <dbReference type="EMBL" id="SMS02244.1"/>
    </source>
</evidence>
<dbReference type="InterPro" id="IPR038063">
    <property type="entry name" value="Transpep_catalytic_dom"/>
</dbReference>
<evidence type="ECO:0000313" key="2">
    <source>
        <dbReference type="EMBL" id="MDW6002752.1"/>
    </source>
</evidence>
<accession>A0A1Y6IX69</accession>
<dbReference type="AlphaFoldDB" id="A0A1Y6IX69"/>
<proteinExistence type="predicted"/>
<evidence type="ECO:0000313" key="4">
    <source>
        <dbReference type="Proteomes" id="UP000196125"/>
    </source>
</evidence>
<name>A0A1Y6IX69_9VIBR</name>